<gene>
    <name evidence="2" type="ORF">DPMN_145686</name>
</gene>
<organism evidence="2 3">
    <name type="scientific">Dreissena polymorpha</name>
    <name type="common">Zebra mussel</name>
    <name type="synonym">Mytilus polymorpha</name>
    <dbReference type="NCBI Taxonomy" id="45954"/>
    <lineage>
        <taxon>Eukaryota</taxon>
        <taxon>Metazoa</taxon>
        <taxon>Spiralia</taxon>
        <taxon>Lophotrochozoa</taxon>
        <taxon>Mollusca</taxon>
        <taxon>Bivalvia</taxon>
        <taxon>Autobranchia</taxon>
        <taxon>Heteroconchia</taxon>
        <taxon>Euheterodonta</taxon>
        <taxon>Imparidentia</taxon>
        <taxon>Neoheterodontei</taxon>
        <taxon>Myida</taxon>
        <taxon>Dreissenoidea</taxon>
        <taxon>Dreissenidae</taxon>
        <taxon>Dreissena</taxon>
    </lineage>
</organism>
<accession>A0A9D4F914</accession>
<protein>
    <submittedName>
        <fullName evidence="2">Uncharacterized protein</fullName>
    </submittedName>
</protein>
<reference evidence="2" key="1">
    <citation type="journal article" date="2019" name="bioRxiv">
        <title>The Genome of the Zebra Mussel, Dreissena polymorpha: A Resource for Invasive Species Research.</title>
        <authorList>
            <person name="McCartney M.A."/>
            <person name="Auch B."/>
            <person name="Kono T."/>
            <person name="Mallez S."/>
            <person name="Zhang Y."/>
            <person name="Obille A."/>
            <person name="Becker A."/>
            <person name="Abrahante J.E."/>
            <person name="Garbe J."/>
            <person name="Badalamenti J.P."/>
            <person name="Herman A."/>
            <person name="Mangelson H."/>
            <person name="Liachko I."/>
            <person name="Sullivan S."/>
            <person name="Sone E.D."/>
            <person name="Koren S."/>
            <person name="Silverstein K.A.T."/>
            <person name="Beckman K.B."/>
            <person name="Gohl D.M."/>
        </authorList>
    </citation>
    <scope>NUCLEOTIDE SEQUENCE</scope>
    <source>
        <strain evidence="2">Duluth1</strain>
        <tissue evidence="2">Whole animal</tissue>
    </source>
</reference>
<proteinExistence type="predicted"/>
<name>A0A9D4F914_DREPO</name>
<keyword evidence="3" id="KW-1185">Reference proteome</keyword>
<evidence type="ECO:0000313" key="2">
    <source>
        <dbReference type="EMBL" id="KAH3792195.1"/>
    </source>
</evidence>
<dbReference type="EMBL" id="JAIWYP010000007">
    <property type="protein sequence ID" value="KAH3792195.1"/>
    <property type="molecule type" value="Genomic_DNA"/>
</dbReference>
<dbReference type="AlphaFoldDB" id="A0A9D4F914"/>
<sequence length="56" mass="6196">MLLEKTGVYGGNRCVRRKPVCTEKTGVYGGNPHFQYRDHLPNAHAPETGIEPGSQK</sequence>
<comment type="caution">
    <text evidence="2">The sequence shown here is derived from an EMBL/GenBank/DDBJ whole genome shotgun (WGS) entry which is preliminary data.</text>
</comment>
<evidence type="ECO:0000313" key="3">
    <source>
        <dbReference type="Proteomes" id="UP000828390"/>
    </source>
</evidence>
<dbReference type="Proteomes" id="UP000828390">
    <property type="component" value="Unassembled WGS sequence"/>
</dbReference>
<reference evidence="2" key="2">
    <citation type="submission" date="2020-11" db="EMBL/GenBank/DDBJ databases">
        <authorList>
            <person name="McCartney M.A."/>
            <person name="Auch B."/>
            <person name="Kono T."/>
            <person name="Mallez S."/>
            <person name="Becker A."/>
            <person name="Gohl D.M."/>
            <person name="Silverstein K.A.T."/>
            <person name="Koren S."/>
            <person name="Bechman K.B."/>
            <person name="Herman A."/>
            <person name="Abrahante J.E."/>
            <person name="Garbe J."/>
        </authorList>
    </citation>
    <scope>NUCLEOTIDE SEQUENCE</scope>
    <source>
        <strain evidence="2">Duluth1</strain>
        <tissue evidence="2">Whole animal</tissue>
    </source>
</reference>
<feature type="region of interest" description="Disordered" evidence="1">
    <location>
        <begin position="26"/>
        <end position="56"/>
    </location>
</feature>
<evidence type="ECO:0000256" key="1">
    <source>
        <dbReference type="SAM" id="MobiDB-lite"/>
    </source>
</evidence>